<feature type="domain" description="Alcohol dehydrogenase iron-type/glycerol dehydrogenase GldA" evidence="2">
    <location>
        <begin position="3"/>
        <end position="107"/>
    </location>
</feature>
<dbReference type="SUPFAM" id="SSF56796">
    <property type="entry name" value="Dehydroquinate synthase-like"/>
    <property type="match status" value="1"/>
</dbReference>
<feature type="domain" description="Fe-containing alcohol dehydrogenase-like C-terminal" evidence="3">
    <location>
        <begin position="121"/>
        <end position="241"/>
    </location>
</feature>
<organism evidence="4">
    <name type="scientific">marine sediment metagenome</name>
    <dbReference type="NCBI Taxonomy" id="412755"/>
    <lineage>
        <taxon>unclassified sequences</taxon>
        <taxon>metagenomes</taxon>
        <taxon>ecological metagenomes</taxon>
    </lineage>
</organism>
<feature type="non-terminal residue" evidence="4">
    <location>
        <position position="1"/>
    </location>
</feature>
<dbReference type="Pfam" id="PF00465">
    <property type="entry name" value="Fe-ADH"/>
    <property type="match status" value="1"/>
</dbReference>
<dbReference type="GO" id="GO:0004022">
    <property type="term" value="F:alcohol dehydrogenase (NAD+) activity"/>
    <property type="evidence" value="ECO:0007669"/>
    <property type="project" value="TreeGrafter"/>
</dbReference>
<dbReference type="InterPro" id="IPR001670">
    <property type="entry name" value="ADH_Fe/GldA"/>
</dbReference>
<dbReference type="InterPro" id="IPR039697">
    <property type="entry name" value="Alcohol_dehydrogenase_Fe"/>
</dbReference>
<gene>
    <name evidence="4" type="ORF">S12H4_32322</name>
</gene>
<reference evidence="4" key="1">
    <citation type="journal article" date="2014" name="Front. Microbiol.">
        <title>High frequency of phylogenetically diverse reductive dehalogenase-homologous genes in deep subseafloor sedimentary metagenomes.</title>
        <authorList>
            <person name="Kawai M."/>
            <person name="Futagami T."/>
            <person name="Toyoda A."/>
            <person name="Takaki Y."/>
            <person name="Nishi S."/>
            <person name="Hori S."/>
            <person name="Arai W."/>
            <person name="Tsubouchi T."/>
            <person name="Morono Y."/>
            <person name="Uchiyama I."/>
            <person name="Ito T."/>
            <person name="Fujiyama A."/>
            <person name="Inagaki F."/>
            <person name="Takami H."/>
        </authorList>
    </citation>
    <scope>NUCLEOTIDE SEQUENCE</scope>
    <source>
        <strain evidence="4">Expedition CK06-06</strain>
    </source>
</reference>
<evidence type="ECO:0000259" key="3">
    <source>
        <dbReference type="Pfam" id="PF25137"/>
    </source>
</evidence>
<name>X1UBK0_9ZZZZ</name>
<keyword evidence="1" id="KW-0560">Oxidoreductase</keyword>
<protein>
    <submittedName>
        <fullName evidence="4">Uncharacterized protein</fullName>
    </submittedName>
</protein>
<sequence length="276" mass="29485">VFRIAEAILASRPDSVLVASGGSGIDAAKAAIVLADLEGDLEDYFGVGKVTEKMSKTKKTLTPCLALQTASGSSAHLTKYSNITDFQISQKKLIIDPAIVPPKCLFDYCLTQTMSPDFTCDGAFDGLAHCLEVYYGASRESLDKIEEVALTGIELILVWLETAVIDPVNLEAREALGLATDLGGYAIMMSGTNGAHLTSFSLVDILSHGRACALLNPYYTVFFAPAIQHQLHRLAELFTKYGLISSESSSLEGRELGVAVAKGLITLSKKVDFPAS</sequence>
<accession>X1UBK0</accession>
<dbReference type="InterPro" id="IPR056798">
    <property type="entry name" value="ADH_Fe_C"/>
</dbReference>
<comment type="caution">
    <text evidence="4">The sequence shown here is derived from an EMBL/GenBank/DDBJ whole genome shotgun (WGS) entry which is preliminary data.</text>
</comment>
<dbReference type="GO" id="GO:0046872">
    <property type="term" value="F:metal ion binding"/>
    <property type="evidence" value="ECO:0007669"/>
    <property type="project" value="InterPro"/>
</dbReference>
<dbReference type="AlphaFoldDB" id="X1UBK0"/>
<feature type="non-terminal residue" evidence="4">
    <location>
        <position position="276"/>
    </location>
</feature>
<dbReference type="PANTHER" id="PTHR11496:SF103">
    <property type="entry name" value="DEHYDROGENASE, PUTATIVE-RELATED"/>
    <property type="match status" value="1"/>
</dbReference>
<evidence type="ECO:0000259" key="2">
    <source>
        <dbReference type="Pfam" id="PF00465"/>
    </source>
</evidence>
<evidence type="ECO:0000256" key="1">
    <source>
        <dbReference type="ARBA" id="ARBA00023002"/>
    </source>
</evidence>
<dbReference type="EMBL" id="BARW01018942">
    <property type="protein sequence ID" value="GAI89719.1"/>
    <property type="molecule type" value="Genomic_DNA"/>
</dbReference>
<proteinExistence type="predicted"/>
<dbReference type="PANTHER" id="PTHR11496">
    <property type="entry name" value="ALCOHOL DEHYDROGENASE"/>
    <property type="match status" value="1"/>
</dbReference>
<dbReference type="Pfam" id="PF25137">
    <property type="entry name" value="ADH_Fe_C"/>
    <property type="match status" value="1"/>
</dbReference>
<dbReference type="Gene3D" id="3.40.50.1970">
    <property type="match status" value="1"/>
</dbReference>
<dbReference type="Gene3D" id="1.20.1090.10">
    <property type="entry name" value="Dehydroquinate synthase-like - alpha domain"/>
    <property type="match status" value="1"/>
</dbReference>
<evidence type="ECO:0000313" key="4">
    <source>
        <dbReference type="EMBL" id="GAI89719.1"/>
    </source>
</evidence>